<protein>
    <submittedName>
        <fullName evidence="5">Sodium channel protein type 11 subunit alpha</fullName>
    </submittedName>
</protein>
<feature type="domain" description="EF-hand" evidence="2">
    <location>
        <begin position="30"/>
        <end position="65"/>
    </location>
</feature>
<keyword evidence="1" id="KW-0106">Calcium</keyword>
<dbReference type="PROSITE" id="PS50222">
    <property type="entry name" value="EF_HAND_2"/>
    <property type="match status" value="1"/>
</dbReference>
<dbReference type="AlphaFoldDB" id="A0A9P1DLT2"/>
<gene>
    <name evidence="3" type="ORF">C1SCF055_LOCUS37719</name>
</gene>
<keyword evidence="6" id="KW-1185">Reference proteome</keyword>
<reference evidence="3" key="1">
    <citation type="submission" date="2022-10" db="EMBL/GenBank/DDBJ databases">
        <authorList>
            <person name="Chen Y."/>
            <person name="Dougan E. K."/>
            <person name="Chan C."/>
            <person name="Rhodes N."/>
            <person name="Thang M."/>
        </authorList>
    </citation>
    <scope>NUCLEOTIDE SEQUENCE</scope>
</reference>
<comment type="caution">
    <text evidence="3">The sequence shown here is derived from an EMBL/GenBank/DDBJ whole genome shotgun (WGS) entry which is preliminary data.</text>
</comment>
<dbReference type="SUPFAM" id="SSF47473">
    <property type="entry name" value="EF-hand"/>
    <property type="match status" value="1"/>
</dbReference>
<dbReference type="EMBL" id="CAMXCT010005556">
    <property type="protein sequence ID" value="CAI4012684.1"/>
    <property type="molecule type" value="Genomic_DNA"/>
</dbReference>
<keyword evidence="5" id="KW-0813">Transport</keyword>
<dbReference type="GO" id="GO:0005509">
    <property type="term" value="F:calcium ion binding"/>
    <property type="evidence" value="ECO:0007669"/>
    <property type="project" value="InterPro"/>
</dbReference>
<evidence type="ECO:0000256" key="1">
    <source>
        <dbReference type="ARBA" id="ARBA00022837"/>
    </source>
</evidence>
<evidence type="ECO:0000313" key="3">
    <source>
        <dbReference type="EMBL" id="CAI4012684.1"/>
    </source>
</evidence>
<dbReference type="Proteomes" id="UP001152797">
    <property type="component" value="Unassembled WGS sequence"/>
</dbReference>
<organism evidence="3">
    <name type="scientific">Cladocopium goreaui</name>
    <dbReference type="NCBI Taxonomy" id="2562237"/>
    <lineage>
        <taxon>Eukaryota</taxon>
        <taxon>Sar</taxon>
        <taxon>Alveolata</taxon>
        <taxon>Dinophyceae</taxon>
        <taxon>Suessiales</taxon>
        <taxon>Symbiodiniaceae</taxon>
        <taxon>Cladocopium</taxon>
    </lineage>
</organism>
<evidence type="ECO:0000313" key="5">
    <source>
        <dbReference type="EMBL" id="CAL4799996.1"/>
    </source>
</evidence>
<dbReference type="Gene3D" id="1.10.238.10">
    <property type="entry name" value="EF-hand"/>
    <property type="match status" value="1"/>
</dbReference>
<accession>A0A9P1DLT2</accession>
<dbReference type="EMBL" id="CAMXCT020005556">
    <property type="protein sequence ID" value="CAL1166059.1"/>
    <property type="molecule type" value="Genomic_DNA"/>
</dbReference>
<dbReference type="InterPro" id="IPR002048">
    <property type="entry name" value="EF_hand_dom"/>
</dbReference>
<keyword evidence="5" id="KW-0406">Ion transport</keyword>
<name>A0A9P1DLT2_9DINO</name>
<dbReference type="EMBL" id="CAMXCT030005556">
    <property type="protein sequence ID" value="CAL4799996.1"/>
    <property type="molecule type" value="Genomic_DNA"/>
</dbReference>
<dbReference type="PROSITE" id="PS00018">
    <property type="entry name" value="EF_HAND_1"/>
    <property type="match status" value="1"/>
</dbReference>
<evidence type="ECO:0000313" key="4">
    <source>
        <dbReference type="EMBL" id="CAL1166059.1"/>
    </source>
</evidence>
<evidence type="ECO:0000313" key="6">
    <source>
        <dbReference type="Proteomes" id="UP001152797"/>
    </source>
</evidence>
<proteinExistence type="predicted"/>
<evidence type="ECO:0000259" key="2">
    <source>
        <dbReference type="PROSITE" id="PS50222"/>
    </source>
</evidence>
<sequence>MRQKALLDAFGALNRNTIRFPGALERDRRLHTKKMKTLFEAADESGDGVIDMEEFRRIFDLPEIRTWLAAQDLQVTDPDVLFKLLDDGDKQLTAEELVRGVDRLKGNAKSVDLEAFIMEQRAFVSQVCAGLGLPAVSRISLVGQN</sequence>
<dbReference type="GO" id="GO:0034220">
    <property type="term" value="P:monoatomic ion transmembrane transport"/>
    <property type="evidence" value="ECO:0007669"/>
    <property type="project" value="UniProtKB-KW"/>
</dbReference>
<dbReference type="OrthoDB" id="412003at2759"/>
<dbReference type="Pfam" id="PF13202">
    <property type="entry name" value="EF-hand_5"/>
    <property type="match status" value="1"/>
</dbReference>
<dbReference type="InterPro" id="IPR011992">
    <property type="entry name" value="EF-hand-dom_pair"/>
</dbReference>
<keyword evidence="5" id="KW-0407">Ion channel</keyword>
<dbReference type="InterPro" id="IPR018247">
    <property type="entry name" value="EF_Hand_1_Ca_BS"/>
</dbReference>
<reference evidence="4" key="2">
    <citation type="submission" date="2024-04" db="EMBL/GenBank/DDBJ databases">
        <authorList>
            <person name="Chen Y."/>
            <person name="Shah S."/>
            <person name="Dougan E. K."/>
            <person name="Thang M."/>
            <person name="Chan C."/>
        </authorList>
    </citation>
    <scope>NUCLEOTIDE SEQUENCE [LARGE SCALE GENOMIC DNA]</scope>
</reference>